<evidence type="ECO:0008006" key="4">
    <source>
        <dbReference type="Google" id="ProtNLM"/>
    </source>
</evidence>
<feature type="transmembrane region" description="Helical" evidence="1">
    <location>
        <begin position="29"/>
        <end position="50"/>
    </location>
</feature>
<feature type="transmembrane region" description="Helical" evidence="1">
    <location>
        <begin position="6"/>
        <end position="22"/>
    </location>
</feature>
<sequence length="112" mass="12006">MTIMRYAPTACVCVGLVAAIVYRRRLGQAAWLAISAFAVLVTTFAGSILWSEHIERMDANPPDFARLEEILVQRELLHWASGAGTVAGFLLLLAAVLAGRTATPVGAGEQRP</sequence>
<keyword evidence="3" id="KW-1185">Reference proteome</keyword>
<organism evidence="2 3">
    <name type="scientific">Phytohabitans aurantiacus</name>
    <dbReference type="NCBI Taxonomy" id="3016789"/>
    <lineage>
        <taxon>Bacteria</taxon>
        <taxon>Bacillati</taxon>
        <taxon>Actinomycetota</taxon>
        <taxon>Actinomycetes</taxon>
        <taxon>Micromonosporales</taxon>
        <taxon>Micromonosporaceae</taxon>
    </lineage>
</organism>
<feature type="transmembrane region" description="Helical" evidence="1">
    <location>
        <begin position="76"/>
        <end position="98"/>
    </location>
</feature>
<dbReference type="Proteomes" id="UP001144280">
    <property type="component" value="Unassembled WGS sequence"/>
</dbReference>
<evidence type="ECO:0000313" key="2">
    <source>
        <dbReference type="EMBL" id="GLH97095.1"/>
    </source>
</evidence>
<reference evidence="2" key="1">
    <citation type="submission" date="2022-12" db="EMBL/GenBank/DDBJ databases">
        <title>New Phytohabitans aurantiacus sp. RD004123 nov., an actinomycete isolated from soil.</title>
        <authorList>
            <person name="Triningsih D.W."/>
            <person name="Harunari E."/>
            <person name="Igarashi Y."/>
        </authorList>
    </citation>
    <scope>NUCLEOTIDE SEQUENCE</scope>
    <source>
        <strain evidence="2">RD004123</strain>
    </source>
</reference>
<dbReference type="RefSeq" id="WP_281894660.1">
    <property type="nucleotide sequence ID" value="NZ_BSDI01000008.1"/>
</dbReference>
<keyword evidence="1" id="KW-0472">Membrane</keyword>
<proteinExistence type="predicted"/>
<evidence type="ECO:0000313" key="3">
    <source>
        <dbReference type="Proteomes" id="UP001144280"/>
    </source>
</evidence>
<name>A0ABQ5QUS7_9ACTN</name>
<comment type="caution">
    <text evidence="2">The sequence shown here is derived from an EMBL/GenBank/DDBJ whole genome shotgun (WGS) entry which is preliminary data.</text>
</comment>
<accession>A0ABQ5QUS7</accession>
<keyword evidence="1" id="KW-0812">Transmembrane</keyword>
<evidence type="ECO:0000256" key="1">
    <source>
        <dbReference type="SAM" id="Phobius"/>
    </source>
</evidence>
<keyword evidence="1" id="KW-1133">Transmembrane helix</keyword>
<protein>
    <recommendedName>
        <fullName evidence="4">DUF1772 domain-containing protein</fullName>
    </recommendedName>
</protein>
<gene>
    <name evidence="2" type="ORF">Pa4123_23690</name>
</gene>
<dbReference type="EMBL" id="BSDI01000008">
    <property type="protein sequence ID" value="GLH97095.1"/>
    <property type="molecule type" value="Genomic_DNA"/>
</dbReference>